<keyword evidence="1" id="KW-1133">Transmembrane helix</keyword>
<feature type="transmembrane region" description="Helical" evidence="1">
    <location>
        <begin position="23"/>
        <end position="48"/>
    </location>
</feature>
<protein>
    <submittedName>
        <fullName evidence="2">Uncharacterized protein</fullName>
    </submittedName>
</protein>
<accession>A0A8J3IUZ3</accession>
<dbReference type="RefSeq" id="WP_220209643.1">
    <property type="nucleotide sequence ID" value="NZ_BNJK01000002.1"/>
</dbReference>
<dbReference type="EMBL" id="BNJK01000002">
    <property type="protein sequence ID" value="GHO98975.1"/>
    <property type="molecule type" value="Genomic_DNA"/>
</dbReference>
<evidence type="ECO:0000313" key="2">
    <source>
        <dbReference type="EMBL" id="GHO98975.1"/>
    </source>
</evidence>
<evidence type="ECO:0000313" key="3">
    <source>
        <dbReference type="Proteomes" id="UP000597444"/>
    </source>
</evidence>
<name>A0A8J3IUZ3_9CHLR</name>
<keyword evidence="3" id="KW-1185">Reference proteome</keyword>
<gene>
    <name evidence="2" type="ORF">KSF_090230</name>
</gene>
<reference evidence="2" key="1">
    <citation type="submission" date="2020-10" db="EMBL/GenBank/DDBJ databases">
        <title>Taxonomic study of unclassified bacteria belonging to the class Ktedonobacteria.</title>
        <authorList>
            <person name="Yabe S."/>
            <person name="Wang C.M."/>
            <person name="Zheng Y."/>
            <person name="Sakai Y."/>
            <person name="Cavaletti L."/>
            <person name="Monciardini P."/>
            <person name="Donadio S."/>
        </authorList>
    </citation>
    <scope>NUCLEOTIDE SEQUENCE</scope>
    <source>
        <strain evidence="2">ID150040</strain>
    </source>
</reference>
<proteinExistence type="predicted"/>
<dbReference type="Proteomes" id="UP000597444">
    <property type="component" value="Unassembled WGS sequence"/>
</dbReference>
<sequence length="133" mass="14888">MNTLLERLRAWDEGPSPQKKVDLVQIIVVISSGILSSTTIATVIKAWLNSRKTRLTIQIDGETKKLEYEGLYLNQEVSTIQAILETLSKETHDTGSVDAVMIELRDDGQQEARLLEALDREKADPQHSGRRGC</sequence>
<organism evidence="2 3">
    <name type="scientific">Reticulibacter mediterranei</name>
    <dbReference type="NCBI Taxonomy" id="2778369"/>
    <lineage>
        <taxon>Bacteria</taxon>
        <taxon>Bacillati</taxon>
        <taxon>Chloroflexota</taxon>
        <taxon>Ktedonobacteria</taxon>
        <taxon>Ktedonobacterales</taxon>
        <taxon>Reticulibacteraceae</taxon>
        <taxon>Reticulibacter</taxon>
    </lineage>
</organism>
<keyword evidence="1" id="KW-0812">Transmembrane</keyword>
<comment type="caution">
    <text evidence="2">The sequence shown here is derived from an EMBL/GenBank/DDBJ whole genome shotgun (WGS) entry which is preliminary data.</text>
</comment>
<evidence type="ECO:0000256" key="1">
    <source>
        <dbReference type="SAM" id="Phobius"/>
    </source>
</evidence>
<dbReference type="AlphaFoldDB" id="A0A8J3IUZ3"/>
<keyword evidence="1" id="KW-0472">Membrane</keyword>